<evidence type="ECO:0000256" key="1">
    <source>
        <dbReference type="SAM" id="Phobius"/>
    </source>
</evidence>
<feature type="domain" description="Lipoprotein LpqB N-terminal" evidence="2">
    <location>
        <begin position="41"/>
        <end position="148"/>
    </location>
</feature>
<reference evidence="4" key="1">
    <citation type="journal article" date="2019" name="Int. J. Syst. Evol. Microbiol.">
        <title>The Global Catalogue of Microorganisms (GCM) 10K type strain sequencing project: providing services to taxonomists for standard genome sequencing and annotation.</title>
        <authorList>
            <consortium name="The Broad Institute Genomics Platform"/>
            <consortium name="The Broad Institute Genome Sequencing Center for Infectious Disease"/>
            <person name="Wu L."/>
            <person name="Ma J."/>
        </authorList>
    </citation>
    <scope>NUCLEOTIDE SEQUENCE [LARGE SCALE GENOMIC DNA]</scope>
    <source>
        <strain evidence="4">JCM 14319</strain>
    </source>
</reference>
<comment type="caution">
    <text evidence="3">The sequence shown here is derived from an EMBL/GenBank/DDBJ whole genome shotgun (WGS) entry which is preliminary data.</text>
</comment>
<name>A0ABP4WU63_9MICO</name>
<gene>
    <name evidence="3" type="ORF">GCM10009747_23100</name>
</gene>
<accession>A0ABP4WU63</accession>
<keyword evidence="1" id="KW-0472">Membrane</keyword>
<dbReference type="EMBL" id="BAAANH010000004">
    <property type="protein sequence ID" value="GAA1762951.1"/>
    <property type="molecule type" value="Genomic_DNA"/>
</dbReference>
<keyword evidence="1" id="KW-1133">Transmembrane helix</keyword>
<feature type="transmembrane region" description="Helical" evidence="1">
    <location>
        <begin position="12"/>
        <end position="32"/>
    </location>
</feature>
<dbReference type="Proteomes" id="UP001500506">
    <property type="component" value="Unassembled WGS sequence"/>
</dbReference>
<keyword evidence="1" id="KW-0812">Transmembrane</keyword>
<dbReference type="Pfam" id="PF25976">
    <property type="entry name" value="LpqB_N"/>
    <property type="match status" value="1"/>
</dbReference>
<evidence type="ECO:0000259" key="2">
    <source>
        <dbReference type="Pfam" id="PF25976"/>
    </source>
</evidence>
<organism evidence="3 4">
    <name type="scientific">Agromyces humatus</name>
    <dbReference type="NCBI Taxonomy" id="279573"/>
    <lineage>
        <taxon>Bacteria</taxon>
        <taxon>Bacillati</taxon>
        <taxon>Actinomycetota</taxon>
        <taxon>Actinomycetes</taxon>
        <taxon>Micrococcales</taxon>
        <taxon>Microbacteriaceae</taxon>
        <taxon>Agromyces</taxon>
    </lineage>
</organism>
<keyword evidence="4" id="KW-1185">Reference proteome</keyword>
<protein>
    <recommendedName>
        <fullName evidence="2">Lipoprotein LpqB N-terminal domain-containing protein</fullName>
    </recommendedName>
</protein>
<evidence type="ECO:0000313" key="4">
    <source>
        <dbReference type="Proteomes" id="UP001500506"/>
    </source>
</evidence>
<evidence type="ECO:0000313" key="3">
    <source>
        <dbReference type="EMBL" id="GAA1762951.1"/>
    </source>
</evidence>
<sequence length="154" mass="16415">MTDSPAPKRDRTLIVILAVIGALVAIALIVVFTRGEPAQLDESTPEGVVQRYTAAVIAGDEEAARGYLVPELADSCERIEPGPVQDMRVTLESTTEREDSADVRVLIAFSYDGGLFGSSGYEEQGTFDLVADGGGWLIESTPWPLTICAEAAVK</sequence>
<dbReference type="RefSeq" id="WP_232497508.1">
    <property type="nucleotide sequence ID" value="NZ_BAAANH010000004.1"/>
</dbReference>
<dbReference type="InterPro" id="IPR059026">
    <property type="entry name" value="LpqB_N"/>
</dbReference>
<proteinExistence type="predicted"/>